<sequence>MSEWRAHDRVLLPGNTEPAEGLPGSPGVHLRQVEWLTPEEQLAGGQGAAGNVSSLDMPHCSEQGDRRDTAPLEKLLLSLLCKVSEWRQPLQAAPQCSLPCQLALAALSRMCEATGTGRPVYLVRRSLTHVEVSPVLGGWRGCLSLSGVPEAQL</sequence>
<evidence type="ECO:0000256" key="1">
    <source>
        <dbReference type="SAM" id="MobiDB-lite"/>
    </source>
</evidence>
<evidence type="ECO:0000313" key="3">
    <source>
        <dbReference type="Proteomes" id="UP001266305"/>
    </source>
</evidence>
<feature type="region of interest" description="Disordered" evidence="1">
    <location>
        <begin position="46"/>
        <end position="66"/>
    </location>
</feature>
<keyword evidence="3" id="KW-1185">Reference proteome</keyword>
<comment type="caution">
    <text evidence="2">The sequence shown here is derived from an EMBL/GenBank/DDBJ whole genome shotgun (WGS) entry which is preliminary data.</text>
</comment>
<feature type="region of interest" description="Disordered" evidence="1">
    <location>
        <begin position="1"/>
        <end position="26"/>
    </location>
</feature>
<feature type="compositionally biased region" description="Basic and acidic residues" evidence="1">
    <location>
        <begin position="1"/>
        <end position="10"/>
    </location>
</feature>
<reference evidence="2 3" key="1">
    <citation type="submission" date="2023-05" db="EMBL/GenBank/DDBJ databases">
        <title>B98-5 Cell Line De Novo Hybrid Assembly: An Optical Mapping Approach.</title>
        <authorList>
            <person name="Kananen K."/>
            <person name="Auerbach J.A."/>
            <person name="Kautto E."/>
            <person name="Blachly J.S."/>
        </authorList>
    </citation>
    <scope>NUCLEOTIDE SEQUENCE [LARGE SCALE GENOMIC DNA]</scope>
    <source>
        <strain evidence="2">B95-8</strain>
        <tissue evidence="2">Cell line</tissue>
    </source>
</reference>
<proteinExistence type="predicted"/>
<dbReference type="Proteomes" id="UP001266305">
    <property type="component" value="Unassembled WGS sequence"/>
</dbReference>
<organism evidence="2 3">
    <name type="scientific">Saguinus oedipus</name>
    <name type="common">Cotton-top tamarin</name>
    <name type="synonym">Oedipomidas oedipus</name>
    <dbReference type="NCBI Taxonomy" id="9490"/>
    <lineage>
        <taxon>Eukaryota</taxon>
        <taxon>Metazoa</taxon>
        <taxon>Chordata</taxon>
        <taxon>Craniata</taxon>
        <taxon>Vertebrata</taxon>
        <taxon>Euteleostomi</taxon>
        <taxon>Mammalia</taxon>
        <taxon>Eutheria</taxon>
        <taxon>Euarchontoglires</taxon>
        <taxon>Primates</taxon>
        <taxon>Haplorrhini</taxon>
        <taxon>Platyrrhini</taxon>
        <taxon>Cebidae</taxon>
        <taxon>Callitrichinae</taxon>
        <taxon>Saguinus</taxon>
    </lineage>
</organism>
<evidence type="ECO:0000313" key="2">
    <source>
        <dbReference type="EMBL" id="KAK2092008.1"/>
    </source>
</evidence>
<protein>
    <submittedName>
        <fullName evidence="2">Uncharacterized protein</fullName>
    </submittedName>
</protein>
<gene>
    <name evidence="2" type="ORF">P7K49_028536</name>
</gene>
<dbReference type="EMBL" id="JASSZA010000015">
    <property type="protein sequence ID" value="KAK2092008.1"/>
    <property type="molecule type" value="Genomic_DNA"/>
</dbReference>
<name>A0ABQ9U4L3_SAGOE</name>
<accession>A0ABQ9U4L3</accession>